<accession>A0AAJ6AG49</accession>
<feature type="region of interest" description="Disordered" evidence="1">
    <location>
        <begin position="133"/>
        <end position="188"/>
    </location>
</feature>
<gene>
    <name evidence="3" type="ORF">QDX21_07050</name>
</gene>
<feature type="domain" description="DUF7426" evidence="2">
    <location>
        <begin position="5"/>
        <end position="159"/>
    </location>
</feature>
<dbReference type="Proteomes" id="UP001224674">
    <property type="component" value="Chromosome"/>
</dbReference>
<sequence length="188" mass="20615">MAFNDYKKFLSPLKLPIDGVTYVIPEISAKLGIKLALVMEEAQRLTEIHEKWAEKVAQAEKDGTEPPEKPNLDAEGLEAEEVTDEEMLGDAYQQMLDNDVPKKVVTVASSTVMWDYLYGREAAESFWNSGGDPKAIAKLLPDLSKPKTTSGGEETTTRKRASTSGTKSRTKSSRNTTGASKKSGTRKS</sequence>
<protein>
    <recommendedName>
        <fullName evidence="2">DUF7426 domain-containing protein</fullName>
    </recommendedName>
</protein>
<dbReference type="EMBL" id="CP122566">
    <property type="protein sequence ID" value="WGH92092.1"/>
    <property type="molecule type" value="Genomic_DNA"/>
</dbReference>
<organism evidence="3 4">
    <name type="scientific">Auritidibacter ignavus</name>
    <dbReference type="NCBI Taxonomy" id="678932"/>
    <lineage>
        <taxon>Bacteria</taxon>
        <taxon>Bacillati</taxon>
        <taxon>Actinomycetota</taxon>
        <taxon>Actinomycetes</taxon>
        <taxon>Micrococcales</taxon>
        <taxon>Micrococcaceae</taxon>
        <taxon>Auritidibacter</taxon>
    </lineage>
</organism>
<dbReference type="RefSeq" id="WP_279674337.1">
    <property type="nucleotide sequence ID" value="NZ_CP122566.1"/>
</dbReference>
<evidence type="ECO:0000259" key="2">
    <source>
        <dbReference type="Pfam" id="PF24201"/>
    </source>
</evidence>
<keyword evidence="4" id="KW-1185">Reference proteome</keyword>
<proteinExistence type="predicted"/>
<dbReference type="InterPro" id="IPR055849">
    <property type="entry name" value="DUF7426"/>
</dbReference>
<name>A0AAJ6AG49_9MICC</name>
<dbReference type="AlphaFoldDB" id="A0AAJ6AG49"/>
<evidence type="ECO:0000256" key="1">
    <source>
        <dbReference type="SAM" id="MobiDB-lite"/>
    </source>
</evidence>
<evidence type="ECO:0000313" key="3">
    <source>
        <dbReference type="EMBL" id="WGH92092.1"/>
    </source>
</evidence>
<feature type="compositionally biased region" description="Low complexity" evidence="1">
    <location>
        <begin position="162"/>
        <end position="177"/>
    </location>
</feature>
<evidence type="ECO:0000313" key="4">
    <source>
        <dbReference type="Proteomes" id="UP001224674"/>
    </source>
</evidence>
<dbReference type="Pfam" id="PF24201">
    <property type="entry name" value="DUF7426"/>
    <property type="match status" value="1"/>
</dbReference>
<reference evidence="3 4" key="1">
    <citation type="submission" date="2023-03" db="EMBL/GenBank/DDBJ databases">
        <title>Complete genome sequences of several Auritidibacter ignavus strains isolated from ear infections.</title>
        <authorList>
            <person name="Baehr T."/>
            <person name="Baumhoegger A.M."/>
        </authorList>
    </citation>
    <scope>NUCLEOTIDE SEQUENCE [LARGE SCALE GENOMIC DNA]</scope>
    <source>
        <strain evidence="3 4">BABAE-6</strain>
    </source>
</reference>